<reference evidence="1 2" key="1">
    <citation type="submission" date="2018-12" db="EMBL/GenBank/DDBJ databases">
        <title>Genome sequencing of Eikenella corrodens KCOM 3110 (= JS217).</title>
        <authorList>
            <person name="Koo J.-K."/>
            <person name="Park S.-N."/>
            <person name="Lim Y.K."/>
        </authorList>
    </citation>
    <scope>NUCLEOTIDE SEQUENCE [LARGE SCALE GENOMIC DNA]</scope>
    <source>
        <strain evidence="1 2">KCOM 3110</strain>
    </source>
</reference>
<dbReference type="EMBL" id="CP034670">
    <property type="protein sequence ID" value="AZR60459.1"/>
    <property type="molecule type" value="Genomic_DNA"/>
</dbReference>
<dbReference type="AlphaFoldDB" id="A0A3S9SLS7"/>
<dbReference type="OrthoDB" id="6954833at2"/>
<name>A0A3S9SLS7_EIKCO</name>
<organism evidence="1 2">
    <name type="scientific">Eikenella corrodens</name>
    <dbReference type="NCBI Taxonomy" id="539"/>
    <lineage>
        <taxon>Bacteria</taxon>
        <taxon>Pseudomonadati</taxon>
        <taxon>Pseudomonadota</taxon>
        <taxon>Betaproteobacteria</taxon>
        <taxon>Neisseriales</taxon>
        <taxon>Neisseriaceae</taxon>
        <taxon>Eikenella</taxon>
    </lineage>
</organism>
<evidence type="ECO:0000313" key="2">
    <source>
        <dbReference type="Proteomes" id="UP000282435"/>
    </source>
</evidence>
<protein>
    <submittedName>
        <fullName evidence="1">Uncharacterized protein</fullName>
    </submittedName>
</protein>
<accession>A0A3S9SLS7</accession>
<evidence type="ECO:0000313" key="1">
    <source>
        <dbReference type="EMBL" id="AZR60459.1"/>
    </source>
</evidence>
<sequence length="206" mass="23991">MLKRIRKTQDGVYTIKISDNVYSLVQHRGNTFYEFFDIFFTKPDEKKFLAIDLNNVDILMTRSCASSKLKDFFLRTEKKIIPNTRPPQEKYLSFTYMIMYNLAHGLQNKEPSASSLIQIKNIHNGSYEVLIPELNEEADLDSIYKYEFFGMVGDSEYLKSLLIKYVESGILWGRDKALSFPHIKPYQKAKPILHLFSDLLSKHSLG</sequence>
<gene>
    <name evidence="1" type="ORF">ELB75_10850</name>
</gene>
<proteinExistence type="predicted"/>
<dbReference type="Proteomes" id="UP000282435">
    <property type="component" value="Chromosome"/>
</dbReference>
<dbReference type="RefSeq" id="WP_126983911.1">
    <property type="nucleotide sequence ID" value="NZ_CP034670.1"/>
</dbReference>